<keyword evidence="2 4" id="KW-0808">Transferase</keyword>
<protein>
    <submittedName>
        <fullName evidence="4">SAM-dependent methyltransferase</fullName>
    </submittedName>
</protein>
<evidence type="ECO:0000256" key="2">
    <source>
        <dbReference type="ARBA" id="ARBA00022679"/>
    </source>
</evidence>
<evidence type="ECO:0000313" key="5">
    <source>
        <dbReference type="Proteomes" id="UP000584374"/>
    </source>
</evidence>
<dbReference type="InterPro" id="IPR041698">
    <property type="entry name" value="Methyltransf_25"/>
</dbReference>
<keyword evidence="1 4" id="KW-0489">Methyltransferase</keyword>
<reference evidence="4 5" key="1">
    <citation type="submission" date="2020-08" db="EMBL/GenBank/DDBJ databases">
        <title>Sequencing the genomes of 1000 actinobacteria strains.</title>
        <authorList>
            <person name="Klenk H.-P."/>
        </authorList>
    </citation>
    <scope>NUCLEOTIDE SEQUENCE [LARGE SCALE GENOMIC DNA]</scope>
    <source>
        <strain evidence="4 5">DSM 45584</strain>
    </source>
</reference>
<organism evidence="4 5">
    <name type="scientific">Saccharopolyspora phatthalungensis</name>
    <dbReference type="NCBI Taxonomy" id="664693"/>
    <lineage>
        <taxon>Bacteria</taxon>
        <taxon>Bacillati</taxon>
        <taxon>Actinomycetota</taxon>
        <taxon>Actinomycetes</taxon>
        <taxon>Pseudonocardiales</taxon>
        <taxon>Pseudonocardiaceae</taxon>
        <taxon>Saccharopolyspora</taxon>
    </lineage>
</organism>
<proteinExistence type="predicted"/>
<evidence type="ECO:0000256" key="1">
    <source>
        <dbReference type="ARBA" id="ARBA00022603"/>
    </source>
</evidence>
<dbReference type="Pfam" id="PF13649">
    <property type="entry name" value="Methyltransf_25"/>
    <property type="match status" value="1"/>
</dbReference>
<gene>
    <name evidence="4" type="ORF">BJ970_006331</name>
</gene>
<evidence type="ECO:0000259" key="3">
    <source>
        <dbReference type="Pfam" id="PF13649"/>
    </source>
</evidence>
<accession>A0A840Q888</accession>
<dbReference type="RefSeq" id="WP_184730678.1">
    <property type="nucleotide sequence ID" value="NZ_JACHIW010000002.1"/>
</dbReference>
<dbReference type="CDD" id="cd02440">
    <property type="entry name" value="AdoMet_MTases"/>
    <property type="match status" value="1"/>
</dbReference>
<dbReference type="EMBL" id="JACHIW010000002">
    <property type="protein sequence ID" value="MBB5158732.1"/>
    <property type="molecule type" value="Genomic_DNA"/>
</dbReference>
<dbReference type="AlphaFoldDB" id="A0A840Q888"/>
<dbReference type="PANTHER" id="PTHR44942:SF4">
    <property type="entry name" value="METHYLTRANSFERASE TYPE 11 DOMAIN-CONTAINING PROTEIN"/>
    <property type="match status" value="1"/>
</dbReference>
<keyword evidence="5" id="KW-1185">Reference proteome</keyword>
<comment type="caution">
    <text evidence="4">The sequence shown here is derived from an EMBL/GenBank/DDBJ whole genome shotgun (WGS) entry which is preliminary data.</text>
</comment>
<dbReference type="InterPro" id="IPR029063">
    <property type="entry name" value="SAM-dependent_MTases_sf"/>
</dbReference>
<name>A0A840Q888_9PSEU</name>
<dbReference type="Gene3D" id="3.40.50.150">
    <property type="entry name" value="Vaccinia Virus protein VP39"/>
    <property type="match status" value="1"/>
</dbReference>
<dbReference type="GO" id="GO:0008168">
    <property type="term" value="F:methyltransferase activity"/>
    <property type="evidence" value="ECO:0007669"/>
    <property type="project" value="UniProtKB-KW"/>
</dbReference>
<evidence type="ECO:0000313" key="4">
    <source>
        <dbReference type="EMBL" id="MBB5158732.1"/>
    </source>
</evidence>
<dbReference type="InterPro" id="IPR051052">
    <property type="entry name" value="Diverse_substrate_MTase"/>
</dbReference>
<dbReference type="GO" id="GO:0032259">
    <property type="term" value="P:methylation"/>
    <property type="evidence" value="ECO:0007669"/>
    <property type="project" value="UniProtKB-KW"/>
</dbReference>
<dbReference type="SUPFAM" id="SSF53335">
    <property type="entry name" value="S-adenosyl-L-methionine-dependent methyltransferases"/>
    <property type="match status" value="1"/>
</dbReference>
<dbReference type="Proteomes" id="UP000584374">
    <property type="component" value="Unassembled WGS sequence"/>
</dbReference>
<sequence>MSSFSKRHLERARAGSFGSVAEQYNRFRPSYPDALIDSLLALQPKDVLDVGCGTGKAATALLKRGLDVLGVELDERMAEVAAREGVVVEVASFETWDDAGRQFDLIISGDAWHWINPDTGIRRAADLLRPGGTIARFWNVHELEEPVLAAFEDVYREHAPGTRVGGSVPRSTEGVADPFAGEEAFTAFDAQTHHWQLTLSADEWIGLVTTFSDHQQLESERRSALLAALHATIEEKFGGTVRTRSETFVQLARRVET</sequence>
<feature type="domain" description="Methyltransferase" evidence="3">
    <location>
        <begin position="47"/>
        <end position="132"/>
    </location>
</feature>
<dbReference type="PANTHER" id="PTHR44942">
    <property type="entry name" value="METHYLTRANSF_11 DOMAIN-CONTAINING PROTEIN"/>
    <property type="match status" value="1"/>
</dbReference>